<dbReference type="AlphaFoldDB" id="A0A0A1TFP2"/>
<evidence type="ECO:0000259" key="2">
    <source>
        <dbReference type="Pfam" id="PF18457"/>
    </source>
</evidence>
<dbReference type="PANTHER" id="PTHR31557:SF1">
    <property type="entry name" value="UP-REGULATED IN DAF-2 DOMAIN-CONTAINING PROTEIN"/>
    <property type="match status" value="1"/>
</dbReference>
<proteinExistence type="predicted"/>
<feature type="domain" description="Up-regulated in Daf-2" evidence="2">
    <location>
        <begin position="22"/>
        <end position="204"/>
    </location>
</feature>
<evidence type="ECO:0000313" key="3">
    <source>
        <dbReference type="EMBL" id="CEJ93599.1"/>
    </source>
</evidence>
<feature type="signal peptide" evidence="1">
    <location>
        <begin position="1"/>
        <end position="20"/>
    </location>
</feature>
<evidence type="ECO:0000256" key="1">
    <source>
        <dbReference type="SAM" id="SignalP"/>
    </source>
</evidence>
<dbReference type="EMBL" id="CDHN01000005">
    <property type="protein sequence ID" value="CEJ93599.1"/>
    <property type="molecule type" value="Genomic_DNA"/>
</dbReference>
<keyword evidence="4" id="KW-1185">Reference proteome</keyword>
<dbReference type="HOGENOM" id="CLU_1390418_0_0_1"/>
<feature type="chain" id="PRO_5001990207" description="Up-regulated in Daf-2 domain-containing protein" evidence="1">
    <location>
        <begin position="21"/>
        <end position="212"/>
    </location>
</feature>
<dbReference type="PANTHER" id="PTHR31557">
    <property type="entry name" value="5C820-RELATED-RELATED"/>
    <property type="match status" value="1"/>
</dbReference>
<keyword evidence="1" id="KW-0732">Signal</keyword>
<dbReference type="Gene3D" id="2.60.40.3820">
    <property type="match status" value="2"/>
</dbReference>
<dbReference type="Proteomes" id="UP000039046">
    <property type="component" value="Unassembled WGS sequence"/>
</dbReference>
<sequence>MKFTAALSAIALALATTCEAVTHRQAQVTVQNNTPNNILSISLVHKYSDNYKNEMQWPILHPGDGSWPLLTADYNTGITTTGRDWWLLTWYSEDLKTQYYTDPNNFRGVFDALDKVAPDAIQAVIGSAAALITSETGPVAAAAAAAAVALAKETTKYMFNSEGTDGFKQHILRSEDANAITNIIINGDGTVTFQSRSGTSSTVYTAKATKLE</sequence>
<organism evidence="3 4">
    <name type="scientific">[Torrubiella] hemipterigena</name>
    <dbReference type="NCBI Taxonomy" id="1531966"/>
    <lineage>
        <taxon>Eukaryota</taxon>
        <taxon>Fungi</taxon>
        <taxon>Dikarya</taxon>
        <taxon>Ascomycota</taxon>
        <taxon>Pezizomycotina</taxon>
        <taxon>Sordariomycetes</taxon>
        <taxon>Hypocreomycetidae</taxon>
        <taxon>Hypocreales</taxon>
        <taxon>Clavicipitaceae</taxon>
        <taxon>Clavicipitaceae incertae sedis</taxon>
        <taxon>'Torrubiella' clade</taxon>
    </lineage>
</organism>
<dbReference type="Pfam" id="PF18457">
    <property type="entry name" value="PUD1_2"/>
    <property type="match status" value="1"/>
</dbReference>
<protein>
    <recommendedName>
        <fullName evidence="2">Up-regulated in Daf-2 domain-containing protein</fullName>
    </recommendedName>
</protein>
<name>A0A0A1TFP2_9HYPO</name>
<dbReference type="OrthoDB" id="5785880at2759"/>
<gene>
    <name evidence="3" type="ORF">VHEMI09177</name>
</gene>
<accession>A0A0A1TFP2</accession>
<evidence type="ECO:0000313" key="4">
    <source>
        <dbReference type="Proteomes" id="UP000039046"/>
    </source>
</evidence>
<dbReference type="InterPro" id="IPR041157">
    <property type="entry name" value="PUD1/2"/>
</dbReference>
<reference evidence="3 4" key="1">
    <citation type="journal article" date="2015" name="Genome Announc.">
        <title>Draft Genome Sequence and Gene Annotation of the Entomopathogenic Fungus Verticillium hemipterigenum.</title>
        <authorList>
            <person name="Horn F."/>
            <person name="Habel A."/>
            <person name="Scharf D.H."/>
            <person name="Dworschak J."/>
            <person name="Brakhage A.A."/>
            <person name="Guthke R."/>
            <person name="Hertweck C."/>
            <person name="Linde J."/>
        </authorList>
    </citation>
    <scope>NUCLEOTIDE SEQUENCE [LARGE SCALE GENOMIC DNA]</scope>
</reference>